<comment type="function">
    <text evidence="6">Removes the formyl group from the N-terminal Met of newly synthesized proteins. Requires at least a dipeptide for an efficient rate of reaction. N-terminal L-methionine is a prerequisite for activity but the enzyme has broad specificity at other positions.</text>
</comment>
<dbReference type="PIRSF" id="PIRSF004749">
    <property type="entry name" value="Pep_def"/>
    <property type="match status" value="1"/>
</dbReference>
<comment type="similarity">
    <text evidence="1 6">Belongs to the polypeptide deformylase family.</text>
</comment>
<dbReference type="EC" id="3.5.1.88" evidence="6"/>
<proteinExistence type="inferred from homology"/>
<dbReference type="NCBIfam" id="NF001159">
    <property type="entry name" value="PRK00150.1-3"/>
    <property type="match status" value="1"/>
</dbReference>
<dbReference type="PANTHER" id="PTHR10458:SF2">
    <property type="entry name" value="PEPTIDE DEFORMYLASE, MITOCHONDRIAL"/>
    <property type="match status" value="1"/>
</dbReference>
<evidence type="ECO:0000256" key="1">
    <source>
        <dbReference type="ARBA" id="ARBA00010759"/>
    </source>
</evidence>
<dbReference type="GO" id="GO:0046872">
    <property type="term" value="F:metal ion binding"/>
    <property type="evidence" value="ECO:0007669"/>
    <property type="project" value="UniProtKB-KW"/>
</dbReference>
<evidence type="ECO:0000313" key="8">
    <source>
        <dbReference type="Proteomes" id="UP000219994"/>
    </source>
</evidence>
<accession>A0A2A6FS54</accession>
<dbReference type="Pfam" id="PF01327">
    <property type="entry name" value="Pep_deformylase"/>
    <property type="match status" value="1"/>
</dbReference>
<dbReference type="HAMAP" id="MF_00163">
    <property type="entry name" value="Pep_deformylase"/>
    <property type="match status" value="1"/>
</dbReference>
<dbReference type="GO" id="GO:0006412">
    <property type="term" value="P:translation"/>
    <property type="evidence" value="ECO:0007669"/>
    <property type="project" value="UniProtKB-UniRule"/>
</dbReference>
<dbReference type="Proteomes" id="UP000219994">
    <property type="component" value="Unassembled WGS sequence"/>
</dbReference>
<feature type="binding site" evidence="6">
    <location>
        <position position="144"/>
    </location>
    <ligand>
        <name>Fe cation</name>
        <dbReference type="ChEBI" id="CHEBI:24875"/>
    </ligand>
</feature>
<keyword evidence="2 6" id="KW-0479">Metal-binding</keyword>
<protein>
    <recommendedName>
        <fullName evidence="6">Peptide deformylase</fullName>
        <shortName evidence="6">PDF</shortName>
        <ecNumber evidence="6">3.5.1.88</ecNumber>
    </recommendedName>
    <alternativeName>
        <fullName evidence="6">Polypeptide deformylase</fullName>
    </alternativeName>
</protein>
<evidence type="ECO:0000313" key="7">
    <source>
        <dbReference type="EMBL" id="PDQ35549.1"/>
    </source>
</evidence>
<comment type="caution">
    <text evidence="7">The sequence shown here is derived from an EMBL/GenBank/DDBJ whole genome shotgun (WGS) entry which is preliminary data.</text>
</comment>
<comment type="cofactor">
    <cofactor evidence="6">
        <name>Fe(2+)</name>
        <dbReference type="ChEBI" id="CHEBI:29033"/>
    </cofactor>
    <text evidence="6">Binds 1 Fe(2+) ion.</text>
</comment>
<dbReference type="PRINTS" id="PR01576">
    <property type="entry name" value="PDEFORMYLASE"/>
</dbReference>
<feature type="binding site" evidence="6">
    <location>
        <position position="98"/>
    </location>
    <ligand>
        <name>Fe cation</name>
        <dbReference type="ChEBI" id="CHEBI:24875"/>
    </ligand>
</feature>
<dbReference type="CDD" id="cd00487">
    <property type="entry name" value="Pep_deformylase"/>
    <property type="match status" value="1"/>
</dbReference>
<dbReference type="NCBIfam" id="TIGR00079">
    <property type="entry name" value="pept_deformyl"/>
    <property type="match status" value="1"/>
</dbReference>
<name>A0A2A6FS54_9MICO</name>
<dbReference type="InterPro" id="IPR036821">
    <property type="entry name" value="Peptide_deformylase_sf"/>
</dbReference>
<sequence length="187" mass="20457">MAVLPISITGDPVLHSPAKPVDSIDGAIRELVANMFDTMDAAPGVGLAAPQIGVPLRIFTYSWSDDEVSWRGVAINPELLITPPPVGVPNPEEESEGCLSVPGERFGLRRAEHAILRATDLENVAYEINATGWLARIFQHEFDHLCGILYTDRLGEEDQRVVKKVTRKLGWGVPGKQWVPGVDRLEG</sequence>
<dbReference type="Gene3D" id="3.90.45.10">
    <property type="entry name" value="Peptide deformylase"/>
    <property type="match status" value="1"/>
</dbReference>
<keyword evidence="4 6" id="KW-0648">Protein biosynthesis</keyword>
<dbReference type="GO" id="GO:0042586">
    <property type="term" value="F:peptide deformylase activity"/>
    <property type="evidence" value="ECO:0007669"/>
    <property type="project" value="UniProtKB-UniRule"/>
</dbReference>
<evidence type="ECO:0000256" key="6">
    <source>
        <dbReference type="HAMAP-Rule" id="MF_00163"/>
    </source>
</evidence>
<feature type="binding site" evidence="6">
    <location>
        <position position="140"/>
    </location>
    <ligand>
        <name>Fe cation</name>
        <dbReference type="ChEBI" id="CHEBI:24875"/>
    </ligand>
</feature>
<dbReference type="AlphaFoldDB" id="A0A2A6FS54"/>
<dbReference type="SUPFAM" id="SSF56420">
    <property type="entry name" value="Peptide deformylase"/>
    <property type="match status" value="1"/>
</dbReference>
<evidence type="ECO:0000256" key="4">
    <source>
        <dbReference type="ARBA" id="ARBA00022917"/>
    </source>
</evidence>
<dbReference type="EMBL" id="NAEP01000032">
    <property type="protein sequence ID" value="PDQ35549.1"/>
    <property type="molecule type" value="Genomic_DNA"/>
</dbReference>
<comment type="catalytic activity">
    <reaction evidence="6">
        <text>N-terminal N-formyl-L-methionyl-[peptide] + H2O = N-terminal L-methionyl-[peptide] + formate</text>
        <dbReference type="Rhea" id="RHEA:24420"/>
        <dbReference type="Rhea" id="RHEA-COMP:10639"/>
        <dbReference type="Rhea" id="RHEA-COMP:10640"/>
        <dbReference type="ChEBI" id="CHEBI:15377"/>
        <dbReference type="ChEBI" id="CHEBI:15740"/>
        <dbReference type="ChEBI" id="CHEBI:49298"/>
        <dbReference type="ChEBI" id="CHEBI:64731"/>
        <dbReference type="EC" id="3.5.1.88"/>
    </reaction>
</comment>
<feature type="active site" evidence="6">
    <location>
        <position position="141"/>
    </location>
</feature>
<gene>
    <name evidence="6" type="primary">def</name>
    <name evidence="7" type="ORF">B5766_05675</name>
</gene>
<dbReference type="PANTHER" id="PTHR10458">
    <property type="entry name" value="PEPTIDE DEFORMYLASE"/>
    <property type="match status" value="1"/>
</dbReference>
<keyword evidence="3 6" id="KW-0378">Hydrolase</keyword>
<keyword evidence="5 6" id="KW-0408">Iron</keyword>
<reference evidence="8" key="1">
    <citation type="submission" date="2017-03" db="EMBL/GenBank/DDBJ databases">
        <authorList>
            <person name="Lund M.B."/>
        </authorList>
    </citation>
    <scope>NUCLEOTIDE SEQUENCE [LARGE SCALE GENOMIC DNA]</scope>
</reference>
<organism evidence="7 8">
    <name type="scientific">Candidatus Lumbricidiphila eiseniae</name>
    <dbReference type="NCBI Taxonomy" id="1969409"/>
    <lineage>
        <taxon>Bacteria</taxon>
        <taxon>Bacillati</taxon>
        <taxon>Actinomycetota</taxon>
        <taxon>Actinomycetes</taxon>
        <taxon>Micrococcales</taxon>
        <taxon>Microbacteriaceae</taxon>
        <taxon>Candidatus Lumbricidiphila</taxon>
    </lineage>
</organism>
<evidence type="ECO:0000256" key="5">
    <source>
        <dbReference type="ARBA" id="ARBA00023004"/>
    </source>
</evidence>
<dbReference type="InterPro" id="IPR023635">
    <property type="entry name" value="Peptide_deformylase"/>
</dbReference>
<evidence type="ECO:0000256" key="3">
    <source>
        <dbReference type="ARBA" id="ARBA00022801"/>
    </source>
</evidence>
<evidence type="ECO:0000256" key="2">
    <source>
        <dbReference type="ARBA" id="ARBA00022723"/>
    </source>
</evidence>